<dbReference type="EMBL" id="JGYG01000008">
    <property type="protein sequence ID" value="KFI28383.1"/>
    <property type="molecule type" value="Genomic_DNA"/>
</dbReference>
<evidence type="ECO:0000313" key="1">
    <source>
        <dbReference type="EMBL" id="KFI28383.1"/>
    </source>
</evidence>
<dbReference type="eggNOG" id="COG3668">
    <property type="taxonomic scope" value="Bacteria"/>
</dbReference>
<organism evidence="1 2">
    <name type="scientific">Haematobacter massiliensis</name>
    <dbReference type="NCBI Taxonomy" id="195105"/>
    <lineage>
        <taxon>Bacteria</taxon>
        <taxon>Pseudomonadati</taxon>
        <taxon>Pseudomonadota</taxon>
        <taxon>Alphaproteobacteria</taxon>
        <taxon>Rhodobacterales</taxon>
        <taxon>Paracoccaceae</taxon>
        <taxon>Haematobacter</taxon>
    </lineage>
</organism>
<evidence type="ECO:0000313" key="2">
    <source>
        <dbReference type="Proteomes" id="UP000028826"/>
    </source>
</evidence>
<sequence length="119" mass="13732">MIWRIEFAEDAERDFALILDHLIDSYISFGESPVEASERAAQRLSEILEDSHRIATAPFRGQSHDDLLPGLRHLALGKATFWFTVDDDEGVIQILSVFFGGQDQQRRILIRLLERRHDN</sequence>
<dbReference type="STRING" id="195105.CN97_19115"/>
<dbReference type="OrthoDB" id="7724949at2"/>
<protein>
    <submittedName>
        <fullName evidence="1">KluB</fullName>
    </submittedName>
</protein>
<gene>
    <name evidence="1" type="ORF">CN97_19115</name>
</gene>
<dbReference type="InterPro" id="IPR035093">
    <property type="entry name" value="RelE/ParE_toxin_dom_sf"/>
</dbReference>
<dbReference type="RefSeq" id="WP_035712083.1">
    <property type="nucleotide sequence ID" value="NZ_CAMIFG010000048.1"/>
</dbReference>
<keyword evidence="2" id="KW-1185">Reference proteome</keyword>
<accession>A0A086Y283</accession>
<dbReference type="Gene3D" id="3.30.2310.20">
    <property type="entry name" value="RelE-like"/>
    <property type="match status" value="1"/>
</dbReference>
<reference evidence="1 2" key="1">
    <citation type="submission" date="2014-03" db="EMBL/GenBank/DDBJ databases">
        <title>Genome of Haematobacter massiliensis CCUG 47968.</title>
        <authorList>
            <person name="Wang D."/>
            <person name="Wang G."/>
        </authorList>
    </citation>
    <scope>NUCLEOTIDE SEQUENCE [LARGE SCALE GENOMIC DNA]</scope>
    <source>
        <strain evidence="1 2">CCUG 47968</strain>
    </source>
</reference>
<comment type="caution">
    <text evidence="1">The sequence shown here is derived from an EMBL/GenBank/DDBJ whole genome shotgun (WGS) entry which is preliminary data.</text>
</comment>
<dbReference type="Proteomes" id="UP000028826">
    <property type="component" value="Unassembled WGS sequence"/>
</dbReference>
<proteinExistence type="predicted"/>
<name>A0A086Y283_9RHOB</name>
<dbReference type="AlphaFoldDB" id="A0A086Y283"/>